<gene>
    <name evidence="2" type="ORF">CcCBS67573_g02727</name>
</gene>
<reference evidence="2 3" key="1">
    <citation type="journal article" date="2019" name="Sci. Rep.">
        <title>Comparative genomics of chytrid fungi reveal insights into the obligate biotrophic and pathogenic lifestyle of Synchytrium endobioticum.</title>
        <authorList>
            <person name="van de Vossenberg B.T.L.H."/>
            <person name="Warris S."/>
            <person name="Nguyen H.D.T."/>
            <person name="van Gent-Pelzer M.P.E."/>
            <person name="Joly D.L."/>
            <person name="van de Geest H.C."/>
            <person name="Bonants P.J.M."/>
            <person name="Smith D.S."/>
            <person name="Levesque C.A."/>
            <person name="van der Lee T.A.J."/>
        </authorList>
    </citation>
    <scope>NUCLEOTIDE SEQUENCE [LARGE SCALE GENOMIC DNA]</scope>
    <source>
        <strain evidence="2 3">CBS 675.73</strain>
    </source>
</reference>
<dbReference type="STRING" id="246404.A0A507FKN0"/>
<proteinExistence type="predicted"/>
<evidence type="ECO:0000313" key="2">
    <source>
        <dbReference type="EMBL" id="TPX75988.1"/>
    </source>
</evidence>
<evidence type="ECO:0000313" key="3">
    <source>
        <dbReference type="Proteomes" id="UP000320333"/>
    </source>
</evidence>
<comment type="caution">
    <text evidence="2">The sequence shown here is derived from an EMBL/GenBank/DDBJ whole genome shotgun (WGS) entry which is preliminary data.</text>
</comment>
<dbReference type="EMBL" id="QEAP01000061">
    <property type="protein sequence ID" value="TPX75988.1"/>
    <property type="molecule type" value="Genomic_DNA"/>
</dbReference>
<dbReference type="Proteomes" id="UP000320333">
    <property type="component" value="Unassembled WGS sequence"/>
</dbReference>
<organism evidence="2 3">
    <name type="scientific">Chytriomyces confervae</name>
    <dbReference type="NCBI Taxonomy" id="246404"/>
    <lineage>
        <taxon>Eukaryota</taxon>
        <taxon>Fungi</taxon>
        <taxon>Fungi incertae sedis</taxon>
        <taxon>Chytridiomycota</taxon>
        <taxon>Chytridiomycota incertae sedis</taxon>
        <taxon>Chytridiomycetes</taxon>
        <taxon>Chytridiales</taxon>
        <taxon>Chytriomycetaceae</taxon>
        <taxon>Chytriomyces</taxon>
    </lineage>
</organism>
<dbReference type="AlphaFoldDB" id="A0A507FKN0"/>
<name>A0A507FKN0_9FUNG</name>
<keyword evidence="1" id="KW-1133">Transmembrane helix</keyword>
<keyword evidence="3" id="KW-1185">Reference proteome</keyword>
<keyword evidence="1" id="KW-0472">Membrane</keyword>
<accession>A0A507FKN0</accession>
<dbReference type="OrthoDB" id="2134692at2759"/>
<protein>
    <submittedName>
        <fullName evidence="2">Uncharacterized protein</fullName>
    </submittedName>
</protein>
<sequence length="450" mass="45732">MAAATTMAATSVITQVGCTSSTGASISIIMPQSGQTYATGDKIQVVWNTINPNPEFLNVTLAFSIANAANPNNVMAITNGALITAAPVKVSDGILISTVPPVPAGAKYTVSARFKDIGPTTNWLQCFSPSFAVTVGSVAPTTGAAATTGVASVSAVAPVTTKSSGAVQLLTRVFGVLASAASCLSHYQYTRYNKFRKGHFYILIGAVSMASGNVATGLFPVFPGFSPGPVKACHGVYARGANISIQKAKPVKMQFGPSSYLIAIAASVISTVSAAGCLSFTGSSMVIISPAQGQMYNVGDSMRIVWNVENPTDTFNNLNVTLSLSDSKNPNNAVTVTGGELGGSKPFLVKSGEATVSVPNIPSGTKYSVKATYRDVDEAKTWTQCYSPIFTINNGAAPAVVTAAAPSGAAAAPSANVAPVSAVPSAKLSSAVLNAAASSFAAVVVATMLF</sequence>
<evidence type="ECO:0000256" key="1">
    <source>
        <dbReference type="SAM" id="Phobius"/>
    </source>
</evidence>
<keyword evidence="1" id="KW-0812">Transmembrane</keyword>
<feature type="transmembrane region" description="Helical" evidence="1">
    <location>
        <begin position="260"/>
        <end position="288"/>
    </location>
</feature>
<feature type="transmembrane region" description="Helical" evidence="1">
    <location>
        <begin position="199"/>
        <end position="222"/>
    </location>
</feature>